<dbReference type="RefSeq" id="YP_009037503.1">
    <property type="nucleotide sequence ID" value="NC_024124.2"/>
</dbReference>
<sequence>MYNIKCLSQEEQLEAYGLVESGKWTRKEIADYFDISTDTLRKIVKNFKAEGVVPEANDASYVIEEVPENDEPIIGGHRPEIVWNASSKFISIIEGRVAYNATPSSHANFEEIKANLVAGNLNKAVELINIKKAISKFVDGNVVIEGGSLFYQGIEIRSGLVNRIIDSMEKGEDFKFYLPFLENLLENPSEKAVQRLFDFLVANDIEITEDGHFYAWKVVRKDYLDCYSGTFDNSPGKVVSMPRTRVNDDDTQTCSRGLHVCAKSYIRYFGSSSDKVVKVKVHPRDVVSIPVDYGDAKMRTCRYEVISDVTELFAE</sequence>
<name>A0A060BE15_9CAUD</name>
<dbReference type="Proteomes" id="UP000019733">
    <property type="component" value="Segment"/>
</dbReference>
<dbReference type="EMBL" id="KF582788">
    <property type="protein sequence ID" value="AIA80146.1"/>
    <property type="molecule type" value="Genomic_DNA"/>
</dbReference>
<reference evidence="1" key="1">
    <citation type="submission" date="2015-07" db="EMBL/GenBank/DDBJ databases">
        <title>Isolation and characterization of a novel lytic T4-like coliphage vB_EcoM_JS09 infecting APEC.</title>
        <authorList>
            <person name="Zhou Y."/>
            <person name="Bao H.D."/>
            <person name="Zhang H."/>
            <person name="Wang R."/>
        </authorList>
    </citation>
    <scope>NUCLEOTIDE SEQUENCE</scope>
</reference>
<evidence type="ECO:0000313" key="1">
    <source>
        <dbReference type="EMBL" id="AIA80146.1"/>
    </source>
</evidence>
<dbReference type="KEGG" id="vg:19524904"/>
<dbReference type="GeneID" id="19524904"/>
<accession>A0A060BE15</accession>
<protein>
    <submittedName>
        <fullName evidence="1">RIIB protector from prophage-induced early lysis</fullName>
    </submittedName>
</protein>
<evidence type="ECO:0000313" key="2">
    <source>
        <dbReference type="Proteomes" id="UP000019733"/>
    </source>
</evidence>
<dbReference type="OrthoDB" id="11002at10239"/>
<proteinExistence type="predicted"/>
<organism evidence="1 2">
    <name type="scientific">Escherichia phage vB_EcoM_JS09</name>
    <dbReference type="NCBI Taxonomy" id="1430444"/>
    <lineage>
        <taxon>Viruses</taxon>
        <taxon>Duplodnaviria</taxon>
        <taxon>Heunggongvirae</taxon>
        <taxon>Uroviricota</taxon>
        <taxon>Caudoviricetes</taxon>
        <taxon>Pantevenvirales</taxon>
        <taxon>Straboviridae</taxon>
        <taxon>Tevenvirinae</taxon>
        <taxon>Mosigvirus</taxon>
        <taxon>Mosigvirus JS09</taxon>
    </lineage>
</organism>
<gene>
    <name evidence="1" type="ORF">JS09_0180</name>
</gene>
<keyword evidence="2" id="KW-1185">Reference proteome</keyword>